<dbReference type="PROSITE" id="PS50977">
    <property type="entry name" value="HTH_TETR_2"/>
    <property type="match status" value="1"/>
</dbReference>
<reference evidence="5" key="1">
    <citation type="journal article" date="2021" name="PeerJ">
        <title>Extensive microbial diversity within the chicken gut microbiome revealed by metagenomics and culture.</title>
        <authorList>
            <person name="Gilroy R."/>
            <person name="Ravi A."/>
            <person name="Getino M."/>
            <person name="Pursley I."/>
            <person name="Horton D.L."/>
            <person name="Alikhan N.F."/>
            <person name="Baker D."/>
            <person name="Gharbi K."/>
            <person name="Hall N."/>
            <person name="Watson M."/>
            <person name="Adriaenssens E.M."/>
            <person name="Foster-Nyarko E."/>
            <person name="Jarju S."/>
            <person name="Secka A."/>
            <person name="Antonio M."/>
            <person name="Oren A."/>
            <person name="Chaudhuri R.R."/>
            <person name="La Ragione R."/>
            <person name="Hildebrand F."/>
            <person name="Pallen M.J."/>
        </authorList>
    </citation>
    <scope>NUCLEOTIDE SEQUENCE</scope>
    <source>
        <strain evidence="5">CHK189-11263</strain>
    </source>
</reference>
<keyword evidence="1 2" id="KW-0238">DNA-binding</keyword>
<dbReference type="InterPro" id="IPR001647">
    <property type="entry name" value="HTH_TetR"/>
</dbReference>
<dbReference type="Gene3D" id="1.10.357.10">
    <property type="entry name" value="Tetracycline Repressor, domain 2"/>
    <property type="match status" value="1"/>
</dbReference>
<dbReference type="Proteomes" id="UP000824208">
    <property type="component" value="Unassembled WGS sequence"/>
</dbReference>
<sequence length="202" mass="23094">MDLRVVRTRRHIQEAFLALRAQKPLERITVKELAARAEINKATFYLHYRDIYDLSDRMEEEIIAAVMAGITHPENLIFRPSEAMRELVSAYQQHQKSIDVVFSGSQRGNLVKRIDSSVRAMIYGSYPHWRENVQVNIILNYCIYGSYYACMENLGQGVDAVLPTLCRITERINELFPAPDGETQQHRRGPETPPAETAGSQA</sequence>
<protein>
    <submittedName>
        <fullName evidence="5">TetR/AcrR family transcriptional regulator</fullName>
    </submittedName>
</protein>
<dbReference type="AlphaFoldDB" id="A0A9D2S587"/>
<evidence type="ECO:0000313" key="5">
    <source>
        <dbReference type="EMBL" id="HJB57448.1"/>
    </source>
</evidence>
<dbReference type="GO" id="GO:0003677">
    <property type="term" value="F:DNA binding"/>
    <property type="evidence" value="ECO:0007669"/>
    <property type="project" value="UniProtKB-UniRule"/>
</dbReference>
<feature type="region of interest" description="Disordered" evidence="3">
    <location>
        <begin position="176"/>
        <end position="202"/>
    </location>
</feature>
<comment type="caution">
    <text evidence="5">The sequence shown here is derived from an EMBL/GenBank/DDBJ whole genome shotgun (WGS) entry which is preliminary data.</text>
</comment>
<accession>A0A9D2S587</accession>
<evidence type="ECO:0000259" key="4">
    <source>
        <dbReference type="PROSITE" id="PS50977"/>
    </source>
</evidence>
<dbReference type="Pfam" id="PF00440">
    <property type="entry name" value="TetR_N"/>
    <property type="match status" value="1"/>
</dbReference>
<dbReference type="PANTHER" id="PTHR43479:SF7">
    <property type="entry name" value="TETR-FAMILY TRANSCRIPTIONAL REGULATOR"/>
    <property type="match status" value="1"/>
</dbReference>
<reference evidence="5" key="2">
    <citation type="submission" date="2021-04" db="EMBL/GenBank/DDBJ databases">
        <authorList>
            <person name="Gilroy R."/>
        </authorList>
    </citation>
    <scope>NUCLEOTIDE SEQUENCE</scope>
    <source>
        <strain evidence="5">CHK189-11263</strain>
    </source>
</reference>
<evidence type="ECO:0000256" key="3">
    <source>
        <dbReference type="SAM" id="MobiDB-lite"/>
    </source>
</evidence>
<dbReference type="InterPro" id="IPR050624">
    <property type="entry name" value="HTH-type_Tx_Regulator"/>
</dbReference>
<dbReference type="InterPro" id="IPR009057">
    <property type="entry name" value="Homeodomain-like_sf"/>
</dbReference>
<dbReference type="PANTHER" id="PTHR43479">
    <property type="entry name" value="ACREF/ENVCD OPERON REPRESSOR-RELATED"/>
    <property type="match status" value="1"/>
</dbReference>
<proteinExistence type="predicted"/>
<evidence type="ECO:0000313" key="6">
    <source>
        <dbReference type="Proteomes" id="UP000824208"/>
    </source>
</evidence>
<dbReference type="SUPFAM" id="SSF46689">
    <property type="entry name" value="Homeodomain-like"/>
    <property type="match status" value="1"/>
</dbReference>
<organism evidence="5 6">
    <name type="scientific">Candidatus Flavonifractor intestinipullorum</name>
    <dbReference type="NCBI Taxonomy" id="2838587"/>
    <lineage>
        <taxon>Bacteria</taxon>
        <taxon>Bacillati</taxon>
        <taxon>Bacillota</taxon>
        <taxon>Clostridia</taxon>
        <taxon>Eubacteriales</taxon>
        <taxon>Oscillospiraceae</taxon>
        <taxon>Flavonifractor</taxon>
    </lineage>
</organism>
<feature type="domain" description="HTH tetR-type" evidence="4">
    <location>
        <begin position="6"/>
        <end position="66"/>
    </location>
</feature>
<dbReference type="EMBL" id="DWYC01000068">
    <property type="protein sequence ID" value="HJB57448.1"/>
    <property type="molecule type" value="Genomic_DNA"/>
</dbReference>
<gene>
    <name evidence="5" type="ORF">H9714_07845</name>
</gene>
<feature type="DNA-binding region" description="H-T-H motif" evidence="2">
    <location>
        <begin position="29"/>
        <end position="48"/>
    </location>
</feature>
<name>A0A9D2S587_9FIRM</name>
<evidence type="ECO:0000256" key="2">
    <source>
        <dbReference type="PROSITE-ProRule" id="PRU00335"/>
    </source>
</evidence>
<evidence type="ECO:0000256" key="1">
    <source>
        <dbReference type="ARBA" id="ARBA00023125"/>
    </source>
</evidence>